<evidence type="ECO:0000256" key="4">
    <source>
        <dbReference type="ARBA" id="ARBA00023136"/>
    </source>
</evidence>
<keyword evidence="3 6" id="KW-1133">Transmembrane helix</keyword>
<dbReference type="AlphaFoldDB" id="A0A9N8E201"/>
<feature type="transmembrane region" description="Helical" evidence="6">
    <location>
        <begin position="133"/>
        <end position="154"/>
    </location>
</feature>
<dbReference type="GO" id="GO:0012505">
    <property type="term" value="C:endomembrane system"/>
    <property type="evidence" value="ECO:0007669"/>
    <property type="project" value="UniProtKB-SubCell"/>
</dbReference>
<protein>
    <submittedName>
        <fullName evidence="8">Vacuolar transporter chaperone 1</fullName>
    </submittedName>
</protein>
<name>A0A9N8E201_9STRA</name>
<dbReference type="PANTHER" id="PTHR46140:SF1">
    <property type="entry name" value="VACUOLAR TRANSPORTER CHAPERONE COMPLEX SUBUNIT 4-RELATED"/>
    <property type="match status" value="1"/>
</dbReference>
<feature type="transmembrane region" description="Helical" evidence="6">
    <location>
        <begin position="202"/>
        <end position="221"/>
    </location>
</feature>
<dbReference type="Proteomes" id="UP001153069">
    <property type="component" value="Unassembled WGS sequence"/>
</dbReference>
<evidence type="ECO:0000313" key="8">
    <source>
        <dbReference type="EMBL" id="CAB9513047.1"/>
    </source>
</evidence>
<evidence type="ECO:0000256" key="6">
    <source>
        <dbReference type="SAM" id="Phobius"/>
    </source>
</evidence>
<accession>A0A9N8E201</accession>
<feature type="region of interest" description="Disordered" evidence="5">
    <location>
        <begin position="25"/>
        <end position="51"/>
    </location>
</feature>
<evidence type="ECO:0000256" key="2">
    <source>
        <dbReference type="ARBA" id="ARBA00022692"/>
    </source>
</evidence>
<proteinExistence type="predicted"/>
<dbReference type="OrthoDB" id="2243669at2759"/>
<evidence type="ECO:0000259" key="7">
    <source>
        <dbReference type="Pfam" id="PF02656"/>
    </source>
</evidence>
<evidence type="ECO:0000256" key="5">
    <source>
        <dbReference type="SAM" id="MobiDB-lite"/>
    </source>
</evidence>
<sequence>MSHEKTPLLPSNAGGIESSKYYFLKDGNQQGGTSDSVRDGDGGPVHETLPSGATHEEFAPRVIGSPAVKTRKGTLTQPAATSTNGNSGGGGLFSGLFGGGKKAPKRDASNMIKPRKAPVKVEPKVFFANERTFLAWMHLSVMLAGASIAILAFAEDQNPFSQIYGVILLPVAVAFIVHAMYQYARRAYMIRNRLPGPYDDTTAPTVLGMMLMLSILAQFSLKLYSMKTL</sequence>
<reference evidence="8" key="1">
    <citation type="submission" date="2020-06" db="EMBL/GenBank/DDBJ databases">
        <authorList>
            <consortium name="Plant Systems Biology data submission"/>
        </authorList>
    </citation>
    <scope>NUCLEOTIDE SEQUENCE</scope>
    <source>
        <strain evidence="8">D6</strain>
    </source>
</reference>
<evidence type="ECO:0000313" key="9">
    <source>
        <dbReference type="Proteomes" id="UP001153069"/>
    </source>
</evidence>
<keyword evidence="4 6" id="KW-0472">Membrane</keyword>
<dbReference type="Pfam" id="PF02656">
    <property type="entry name" value="DUF202"/>
    <property type="match status" value="1"/>
</dbReference>
<comment type="subcellular location">
    <subcellularLocation>
        <location evidence="1">Endomembrane system</location>
        <topology evidence="1">Multi-pass membrane protein</topology>
    </subcellularLocation>
</comment>
<dbReference type="PANTHER" id="PTHR46140">
    <property type="entry name" value="VACUOLAR TRANSPORTER CHAPERONE 1-RELATED"/>
    <property type="match status" value="1"/>
</dbReference>
<organism evidence="8 9">
    <name type="scientific">Seminavis robusta</name>
    <dbReference type="NCBI Taxonomy" id="568900"/>
    <lineage>
        <taxon>Eukaryota</taxon>
        <taxon>Sar</taxon>
        <taxon>Stramenopiles</taxon>
        <taxon>Ochrophyta</taxon>
        <taxon>Bacillariophyta</taxon>
        <taxon>Bacillariophyceae</taxon>
        <taxon>Bacillariophycidae</taxon>
        <taxon>Naviculales</taxon>
        <taxon>Naviculaceae</taxon>
        <taxon>Seminavis</taxon>
    </lineage>
</organism>
<comment type="caution">
    <text evidence="8">The sequence shown here is derived from an EMBL/GenBank/DDBJ whole genome shotgun (WGS) entry which is preliminary data.</text>
</comment>
<keyword evidence="9" id="KW-1185">Reference proteome</keyword>
<dbReference type="InterPro" id="IPR003807">
    <property type="entry name" value="DUF202"/>
</dbReference>
<dbReference type="InterPro" id="IPR051572">
    <property type="entry name" value="VTC_Complex_Subunit"/>
</dbReference>
<feature type="compositionally biased region" description="Polar residues" evidence="5">
    <location>
        <begin position="73"/>
        <end position="83"/>
    </location>
</feature>
<evidence type="ECO:0000256" key="1">
    <source>
        <dbReference type="ARBA" id="ARBA00004127"/>
    </source>
</evidence>
<feature type="domain" description="DUF202" evidence="7">
    <location>
        <begin position="124"/>
        <end position="187"/>
    </location>
</feature>
<feature type="region of interest" description="Disordered" evidence="5">
    <location>
        <begin position="67"/>
        <end position="87"/>
    </location>
</feature>
<dbReference type="EMBL" id="CAICTM010000567">
    <property type="protein sequence ID" value="CAB9513047.1"/>
    <property type="molecule type" value="Genomic_DNA"/>
</dbReference>
<feature type="transmembrane region" description="Helical" evidence="6">
    <location>
        <begin position="160"/>
        <end position="181"/>
    </location>
</feature>
<gene>
    <name evidence="8" type="ORF">SEMRO_568_G168170.1</name>
</gene>
<evidence type="ECO:0000256" key="3">
    <source>
        <dbReference type="ARBA" id="ARBA00022989"/>
    </source>
</evidence>
<keyword evidence="2 6" id="KW-0812">Transmembrane</keyword>